<organism evidence="2 4">
    <name type="scientific">Kurthia zopfii</name>
    <dbReference type="NCBI Taxonomy" id="1650"/>
    <lineage>
        <taxon>Bacteria</taxon>
        <taxon>Bacillati</taxon>
        <taxon>Bacillota</taxon>
        <taxon>Bacilli</taxon>
        <taxon>Bacillales</taxon>
        <taxon>Caryophanaceae</taxon>
        <taxon>Kurthia</taxon>
    </lineage>
</organism>
<accession>A0A8B4QD84</accession>
<name>A0A8B4QD84_9BACL</name>
<reference evidence="2 4" key="1">
    <citation type="submission" date="2018-06" db="EMBL/GenBank/DDBJ databases">
        <authorList>
            <consortium name="Pathogen Informatics"/>
            <person name="Doyle S."/>
        </authorList>
    </citation>
    <scope>NUCLEOTIDE SEQUENCE [LARGE SCALE GENOMIC DNA]</scope>
    <source>
        <strain evidence="2 4">NCTC10597</strain>
    </source>
</reference>
<protein>
    <submittedName>
        <fullName evidence="2">Protein of uncharacterized function (DUF3267)</fullName>
    </submittedName>
    <submittedName>
        <fullName evidence="3">Zincin peptidase</fullName>
    </submittedName>
</protein>
<feature type="transmembrane region" description="Helical" evidence="1">
    <location>
        <begin position="49"/>
        <end position="70"/>
    </location>
</feature>
<comment type="caution">
    <text evidence="2">The sequence shown here is derived from an EMBL/GenBank/DDBJ whole genome shotgun (WGS) entry which is preliminary data.</text>
</comment>
<keyword evidence="1" id="KW-0472">Membrane</keyword>
<dbReference type="Proteomes" id="UP000294641">
    <property type="component" value="Unassembled WGS sequence"/>
</dbReference>
<sequence>MHCWKTLNVQKQYGHDRIFIFSILFVFAVFSLVYISLNAFRHEPISDNLFSLFVLVLVLTYPIHKLIHFIPIARYRKNIRFSVERKAGILPVLNMQIREPIVKFRYMVSLVSPFIVINSIFIIGAISFPSFRHYFTFLLAYHSGLCLIDLLYAKHLFKTPKQALIEETEKGFQILIPYTKASTDLSA</sequence>
<feature type="transmembrane region" description="Helical" evidence="1">
    <location>
        <begin position="18"/>
        <end position="37"/>
    </location>
</feature>
<dbReference type="EMBL" id="UGNP01000001">
    <property type="protein sequence ID" value="STX10639.1"/>
    <property type="molecule type" value="Genomic_DNA"/>
</dbReference>
<evidence type="ECO:0000313" key="2">
    <source>
        <dbReference type="EMBL" id="STX10639.1"/>
    </source>
</evidence>
<dbReference type="RefSeq" id="WP_109348457.1">
    <property type="nucleotide sequence ID" value="NZ_BJUE01000037.1"/>
</dbReference>
<evidence type="ECO:0000313" key="5">
    <source>
        <dbReference type="Proteomes" id="UP000294641"/>
    </source>
</evidence>
<dbReference type="Pfam" id="PF11667">
    <property type="entry name" value="DUF3267"/>
    <property type="match status" value="1"/>
</dbReference>
<keyword evidence="1" id="KW-0812">Transmembrane</keyword>
<keyword evidence="5" id="KW-1185">Reference proteome</keyword>
<reference evidence="3 5" key="2">
    <citation type="submission" date="2019-03" db="EMBL/GenBank/DDBJ databases">
        <title>Genomic Encyclopedia of Type Strains, Phase IV (KMG-IV): sequencing the most valuable type-strain genomes for metagenomic binning, comparative biology and taxonomic classification.</title>
        <authorList>
            <person name="Goeker M."/>
        </authorList>
    </citation>
    <scope>NUCLEOTIDE SEQUENCE [LARGE SCALE GENOMIC DNA]</scope>
    <source>
        <strain evidence="3 5">DSM 20580</strain>
    </source>
</reference>
<evidence type="ECO:0000256" key="1">
    <source>
        <dbReference type="SAM" id="Phobius"/>
    </source>
</evidence>
<dbReference type="EMBL" id="SNZG01000002">
    <property type="protein sequence ID" value="TDR43386.1"/>
    <property type="molecule type" value="Genomic_DNA"/>
</dbReference>
<keyword evidence="1" id="KW-1133">Transmembrane helix</keyword>
<dbReference type="InterPro" id="IPR021683">
    <property type="entry name" value="DUF3267"/>
</dbReference>
<gene>
    <name evidence="3" type="ORF">DFR61_10266</name>
    <name evidence="2" type="ORF">NCTC10597_02388</name>
</gene>
<dbReference type="AlphaFoldDB" id="A0A8B4QD84"/>
<dbReference type="Proteomes" id="UP000254330">
    <property type="component" value="Unassembled WGS sequence"/>
</dbReference>
<feature type="transmembrane region" description="Helical" evidence="1">
    <location>
        <begin position="134"/>
        <end position="152"/>
    </location>
</feature>
<evidence type="ECO:0000313" key="3">
    <source>
        <dbReference type="EMBL" id="TDR43386.1"/>
    </source>
</evidence>
<dbReference type="OrthoDB" id="2360495at2"/>
<feature type="transmembrane region" description="Helical" evidence="1">
    <location>
        <begin position="104"/>
        <end position="128"/>
    </location>
</feature>
<evidence type="ECO:0000313" key="4">
    <source>
        <dbReference type="Proteomes" id="UP000254330"/>
    </source>
</evidence>
<proteinExistence type="predicted"/>